<comment type="caution">
    <text evidence="4">The sequence shown here is derived from an EMBL/GenBank/DDBJ whole genome shotgun (WGS) entry which is preliminary data.</text>
</comment>
<dbReference type="RefSeq" id="WP_111435794.1">
    <property type="nucleotide sequence ID" value="NZ_JACIGG010000002.1"/>
</dbReference>
<evidence type="ECO:0000313" key="5">
    <source>
        <dbReference type="Proteomes" id="UP000249299"/>
    </source>
</evidence>
<dbReference type="PRINTS" id="PR00080">
    <property type="entry name" value="SDRFAMILY"/>
</dbReference>
<dbReference type="SUPFAM" id="SSF51735">
    <property type="entry name" value="NAD(P)-binding Rossmann-fold domains"/>
    <property type="match status" value="1"/>
</dbReference>
<name>A0A327JJJ6_9HYPH</name>
<gene>
    <name evidence="4" type="ORF">CH339_18050</name>
</gene>
<accession>A0A327JJJ6</accession>
<dbReference type="AlphaFoldDB" id="A0A327JJJ6"/>
<dbReference type="InterPro" id="IPR036291">
    <property type="entry name" value="NAD(P)-bd_dom_sf"/>
</dbReference>
<dbReference type="InterPro" id="IPR002347">
    <property type="entry name" value="SDR_fam"/>
</dbReference>
<comment type="similarity">
    <text evidence="1 3">Belongs to the short-chain dehydrogenases/reductases (SDR) family.</text>
</comment>
<dbReference type="PRINTS" id="PR00081">
    <property type="entry name" value="GDHRDH"/>
</dbReference>
<evidence type="ECO:0000256" key="2">
    <source>
        <dbReference type="ARBA" id="ARBA00023002"/>
    </source>
</evidence>
<proteinExistence type="inferred from homology"/>
<dbReference type="OrthoDB" id="335726at2"/>
<sequence length="264" mass="27603">MPRPDPKSILITGATGGIGMALARAYAGPGIVLGLTGRDGAKLEAISGECREKGATVVAAKVDIRDRAALHDWLAGLDARHPVDLAIANAGVTGGLGPGRSRESDADAERQAEINYKGVVNTVSGIVEPMRTRGRGQIALVSSLAGIMALPDMPSYSASKAAVVAYGDSLRGWLKPFGIHVTIICPGFVTSAMSARHQGAKPFEISAEKAATIIQRGVRARRAMVAFPLPLVVGITLNRMLPRKIGDLFMGGFSAEIEPDGRKD</sequence>
<keyword evidence="5" id="KW-1185">Reference proteome</keyword>
<reference evidence="4 5" key="1">
    <citation type="submission" date="2017-07" db="EMBL/GenBank/DDBJ databases">
        <title>Draft Genome Sequences of Select Purple Nonsulfur Bacteria.</title>
        <authorList>
            <person name="Lasarre B."/>
            <person name="Mckinlay J.B."/>
        </authorList>
    </citation>
    <scope>NUCLEOTIDE SEQUENCE [LARGE SCALE GENOMIC DNA]</scope>
    <source>
        <strain evidence="4 5">DSM 11290</strain>
    </source>
</reference>
<dbReference type="InterPro" id="IPR020904">
    <property type="entry name" value="Sc_DH/Rdtase_CS"/>
</dbReference>
<dbReference type="GO" id="GO:0016491">
    <property type="term" value="F:oxidoreductase activity"/>
    <property type="evidence" value="ECO:0007669"/>
    <property type="project" value="UniProtKB-KW"/>
</dbReference>
<dbReference type="PROSITE" id="PS00061">
    <property type="entry name" value="ADH_SHORT"/>
    <property type="match status" value="1"/>
</dbReference>
<evidence type="ECO:0000256" key="1">
    <source>
        <dbReference type="ARBA" id="ARBA00006484"/>
    </source>
</evidence>
<protein>
    <submittedName>
        <fullName evidence="4">Oxidoreductase</fullName>
    </submittedName>
</protein>
<organism evidence="4 5">
    <name type="scientific">Rhodobium orientis</name>
    <dbReference type="NCBI Taxonomy" id="34017"/>
    <lineage>
        <taxon>Bacteria</taxon>
        <taxon>Pseudomonadati</taxon>
        <taxon>Pseudomonadota</taxon>
        <taxon>Alphaproteobacteria</taxon>
        <taxon>Hyphomicrobiales</taxon>
        <taxon>Rhodobiaceae</taxon>
        <taxon>Rhodobium</taxon>
    </lineage>
</organism>
<evidence type="ECO:0000313" key="4">
    <source>
        <dbReference type="EMBL" id="RAI25433.1"/>
    </source>
</evidence>
<dbReference type="EMBL" id="NPEV01000047">
    <property type="protein sequence ID" value="RAI25433.1"/>
    <property type="molecule type" value="Genomic_DNA"/>
</dbReference>
<dbReference type="PANTHER" id="PTHR44196">
    <property type="entry name" value="DEHYDROGENASE/REDUCTASE SDR FAMILY MEMBER 7B"/>
    <property type="match status" value="1"/>
</dbReference>
<dbReference type="Pfam" id="PF00106">
    <property type="entry name" value="adh_short"/>
    <property type="match status" value="1"/>
</dbReference>
<dbReference type="Gene3D" id="3.40.50.720">
    <property type="entry name" value="NAD(P)-binding Rossmann-like Domain"/>
    <property type="match status" value="1"/>
</dbReference>
<evidence type="ECO:0000256" key="3">
    <source>
        <dbReference type="RuleBase" id="RU000363"/>
    </source>
</evidence>
<keyword evidence="2" id="KW-0560">Oxidoreductase</keyword>
<dbReference type="Proteomes" id="UP000249299">
    <property type="component" value="Unassembled WGS sequence"/>
</dbReference>
<dbReference type="PANTHER" id="PTHR44196:SF1">
    <property type="entry name" value="DEHYDROGENASE_REDUCTASE SDR FAMILY MEMBER 7B"/>
    <property type="match status" value="1"/>
</dbReference>
<dbReference type="GO" id="GO:0016020">
    <property type="term" value="C:membrane"/>
    <property type="evidence" value="ECO:0007669"/>
    <property type="project" value="TreeGrafter"/>
</dbReference>